<evidence type="ECO:0000256" key="5">
    <source>
        <dbReference type="ARBA" id="ARBA00022884"/>
    </source>
</evidence>
<dbReference type="SUPFAM" id="SSF53335">
    <property type="entry name" value="S-adenosyl-L-methionine-dependent methyltransferases"/>
    <property type="match status" value="1"/>
</dbReference>
<keyword evidence="6" id="KW-0506">mRNA capping</keyword>
<dbReference type="PANTHER" id="PTHR12189:SF3">
    <property type="entry name" value="MRNA (GUANINE-N(7))-METHYLTRANSFERASE"/>
    <property type="match status" value="1"/>
</dbReference>
<evidence type="ECO:0000256" key="3">
    <source>
        <dbReference type="ARBA" id="ARBA00022679"/>
    </source>
</evidence>
<dbReference type="Proteomes" id="UP000695562">
    <property type="component" value="Unassembled WGS sequence"/>
</dbReference>
<organism evidence="9 10">
    <name type="scientific">Polysphondylium violaceum</name>
    <dbReference type="NCBI Taxonomy" id="133409"/>
    <lineage>
        <taxon>Eukaryota</taxon>
        <taxon>Amoebozoa</taxon>
        <taxon>Evosea</taxon>
        <taxon>Eumycetozoa</taxon>
        <taxon>Dictyostelia</taxon>
        <taxon>Dictyosteliales</taxon>
        <taxon>Dictyosteliaceae</taxon>
        <taxon>Polysphondylium</taxon>
    </lineage>
</organism>
<dbReference type="OrthoDB" id="10248867at2759"/>
<evidence type="ECO:0000256" key="2">
    <source>
        <dbReference type="ARBA" id="ARBA00022603"/>
    </source>
</evidence>
<evidence type="ECO:0000259" key="8">
    <source>
        <dbReference type="PROSITE" id="PS51562"/>
    </source>
</evidence>
<dbReference type="GO" id="GO:0004482">
    <property type="term" value="F:mRNA 5'-cap (guanine-N7-)-methyltransferase activity"/>
    <property type="evidence" value="ECO:0007669"/>
    <property type="project" value="UniProtKB-EC"/>
</dbReference>
<accession>A0A8J4PQ53</accession>
<keyword evidence="5" id="KW-0694">RNA-binding</keyword>
<evidence type="ECO:0000313" key="9">
    <source>
        <dbReference type="EMBL" id="KAF2071649.1"/>
    </source>
</evidence>
<dbReference type="InterPro" id="IPR039753">
    <property type="entry name" value="RG7MT1"/>
</dbReference>
<name>A0A8J4PQ53_9MYCE</name>
<dbReference type="PROSITE" id="PS51562">
    <property type="entry name" value="RNA_CAP0_MT"/>
    <property type="match status" value="1"/>
</dbReference>
<evidence type="ECO:0000256" key="7">
    <source>
        <dbReference type="ARBA" id="ARBA00044712"/>
    </source>
</evidence>
<protein>
    <recommendedName>
        <fullName evidence="1">mRNA (guanine-N(7))-methyltransferase</fullName>
        <ecNumber evidence="1">2.1.1.56</ecNumber>
    </recommendedName>
</protein>
<dbReference type="AlphaFoldDB" id="A0A8J4PQ53"/>
<dbReference type="EMBL" id="AJWJ01000354">
    <property type="protein sequence ID" value="KAF2071649.1"/>
    <property type="molecule type" value="Genomic_DNA"/>
</dbReference>
<keyword evidence="10" id="KW-1185">Reference proteome</keyword>
<feature type="domain" description="MRNA cap 0 methyltransferase" evidence="8">
    <location>
        <begin position="5"/>
        <end position="286"/>
    </location>
</feature>
<keyword evidence="6" id="KW-0507">mRNA processing</keyword>
<comment type="catalytic activity">
    <reaction evidence="7">
        <text>a 5'-end (5'-triphosphoguanosine)-ribonucleoside in mRNA + S-adenosyl-L-methionine = a 5'-end (N(7)-methyl 5'-triphosphoguanosine)-ribonucleoside in mRNA + S-adenosyl-L-homocysteine</text>
        <dbReference type="Rhea" id="RHEA:67008"/>
        <dbReference type="Rhea" id="RHEA-COMP:17166"/>
        <dbReference type="Rhea" id="RHEA-COMP:17167"/>
        <dbReference type="ChEBI" id="CHEBI:57856"/>
        <dbReference type="ChEBI" id="CHEBI:59789"/>
        <dbReference type="ChEBI" id="CHEBI:156461"/>
        <dbReference type="ChEBI" id="CHEBI:167617"/>
        <dbReference type="EC" id="2.1.1.56"/>
    </reaction>
</comment>
<dbReference type="EC" id="2.1.1.56" evidence="1"/>
<gene>
    <name evidence="9" type="ORF">CYY_007042</name>
</gene>
<sequence>MAQKTPIWQFKAYQNWVKTILISELVESNETVAEFCCGTGLETGKWERSKIKKYYGFDHSQESLAEAESKWKQKSCPYDAEFIKLQLTTERIEHFINNNSSHTSGSNTTKSITGGGSPDSLFDVVSCFDGMQNAFIDYDHANTFIKNASSRLKVGGFFFGIIPDSSSIWYKSQKVTSGLPCVKSSLFSIEFDSEIFNFFGCKYNLSMKDGSKIQENLIHFPSFINLCKSHDLVLVEATNLNDFYEENKKNYESKLKQCGVMVGKNKIDPAQMELISLYTTFIFVKEVKEPKAIDMN</sequence>
<dbReference type="PANTHER" id="PTHR12189">
    <property type="entry name" value="MRNA GUANINE-7- METHYLTRANSFERASE"/>
    <property type="match status" value="1"/>
</dbReference>
<evidence type="ECO:0000256" key="1">
    <source>
        <dbReference type="ARBA" id="ARBA00011926"/>
    </source>
</evidence>
<keyword evidence="4" id="KW-0949">S-adenosyl-L-methionine</keyword>
<evidence type="ECO:0000313" key="10">
    <source>
        <dbReference type="Proteomes" id="UP000695562"/>
    </source>
</evidence>
<evidence type="ECO:0000256" key="4">
    <source>
        <dbReference type="ARBA" id="ARBA00022691"/>
    </source>
</evidence>
<dbReference type="Pfam" id="PF03291">
    <property type="entry name" value="mRNA_G-N7_MeTrfase"/>
    <property type="match status" value="1"/>
</dbReference>
<keyword evidence="3" id="KW-0808">Transferase</keyword>
<dbReference type="GO" id="GO:0005634">
    <property type="term" value="C:nucleus"/>
    <property type="evidence" value="ECO:0007669"/>
    <property type="project" value="TreeGrafter"/>
</dbReference>
<evidence type="ECO:0000256" key="6">
    <source>
        <dbReference type="ARBA" id="ARBA00023042"/>
    </source>
</evidence>
<comment type="caution">
    <text evidence="9">The sequence shown here is derived from an EMBL/GenBank/DDBJ whole genome shotgun (WGS) entry which is preliminary data.</text>
</comment>
<dbReference type="InterPro" id="IPR029063">
    <property type="entry name" value="SAM-dependent_MTases_sf"/>
</dbReference>
<reference evidence="9" key="1">
    <citation type="submission" date="2020-01" db="EMBL/GenBank/DDBJ databases">
        <title>Development of genomics and gene disruption for Polysphondylium violaceum indicates a role for the polyketide synthase stlB in stalk morphogenesis.</title>
        <authorList>
            <person name="Narita B."/>
            <person name="Kawabe Y."/>
            <person name="Kin K."/>
            <person name="Saito T."/>
            <person name="Gibbs R."/>
            <person name="Kuspa A."/>
            <person name="Muzny D."/>
            <person name="Queller D."/>
            <person name="Richards S."/>
            <person name="Strassman J."/>
            <person name="Sucgang R."/>
            <person name="Worley K."/>
            <person name="Schaap P."/>
        </authorList>
    </citation>
    <scope>NUCLEOTIDE SEQUENCE</scope>
    <source>
        <strain evidence="9">QSvi11</strain>
    </source>
</reference>
<dbReference type="Gene3D" id="3.40.50.150">
    <property type="entry name" value="Vaccinia Virus protein VP39"/>
    <property type="match status" value="1"/>
</dbReference>
<dbReference type="InterPro" id="IPR004971">
    <property type="entry name" value="mRNA_G-N7_MeTrfase_dom"/>
</dbReference>
<dbReference type="GO" id="GO:0003723">
    <property type="term" value="F:RNA binding"/>
    <property type="evidence" value="ECO:0007669"/>
    <property type="project" value="UniProtKB-KW"/>
</dbReference>
<proteinExistence type="predicted"/>
<keyword evidence="2" id="KW-0489">Methyltransferase</keyword>